<evidence type="ECO:0000313" key="2">
    <source>
        <dbReference type="EMBL" id="CDF34275.1"/>
    </source>
</evidence>
<feature type="compositionally biased region" description="Polar residues" evidence="1">
    <location>
        <begin position="540"/>
        <end position="549"/>
    </location>
</feature>
<gene>
    <name evidence="2" type="ORF">CHC_T00002962001</name>
</gene>
<feature type="compositionally biased region" description="Basic and acidic residues" evidence="1">
    <location>
        <begin position="343"/>
        <end position="364"/>
    </location>
</feature>
<proteinExistence type="predicted"/>
<feature type="compositionally biased region" description="Low complexity" evidence="1">
    <location>
        <begin position="274"/>
        <end position="286"/>
    </location>
</feature>
<feature type="region of interest" description="Disordered" evidence="1">
    <location>
        <begin position="539"/>
        <end position="563"/>
    </location>
</feature>
<dbReference type="Gramene" id="CDF34275">
    <property type="protein sequence ID" value="CDF34275"/>
    <property type="gene ID" value="CHC_T00002962001"/>
</dbReference>
<evidence type="ECO:0000256" key="1">
    <source>
        <dbReference type="SAM" id="MobiDB-lite"/>
    </source>
</evidence>
<feature type="compositionally biased region" description="Polar residues" evidence="1">
    <location>
        <begin position="382"/>
        <end position="392"/>
    </location>
</feature>
<feature type="compositionally biased region" description="Basic and acidic residues" evidence="1">
    <location>
        <begin position="419"/>
        <end position="438"/>
    </location>
</feature>
<protein>
    <submittedName>
        <fullName evidence="2">Uncharacterized protein</fullName>
    </submittedName>
</protein>
<reference evidence="3" key="1">
    <citation type="journal article" date="2013" name="Proc. Natl. Acad. Sci. U.S.A.">
        <title>Genome structure and metabolic features in the red seaweed Chondrus crispus shed light on evolution of the Archaeplastida.</title>
        <authorList>
            <person name="Collen J."/>
            <person name="Porcel B."/>
            <person name="Carre W."/>
            <person name="Ball S.G."/>
            <person name="Chaparro C."/>
            <person name="Tonon T."/>
            <person name="Barbeyron T."/>
            <person name="Michel G."/>
            <person name="Noel B."/>
            <person name="Valentin K."/>
            <person name="Elias M."/>
            <person name="Artiguenave F."/>
            <person name="Arun A."/>
            <person name="Aury J.M."/>
            <person name="Barbosa-Neto J.F."/>
            <person name="Bothwell J.H."/>
            <person name="Bouget F.Y."/>
            <person name="Brillet L."/>
            <person name="Cabello-Hurtado F."/>
            <person name="Capella-Gutierrez S."/>
            <person name="Charrier B."/>
            <person name="Cladiere L."/>
            <person name="Cock J.M."/>
            <person name="Coelho S.M."/>
            <person name="Colleoni C."/>
            <person name="Czjzek M."/>
            <person name="Da Silva C."/>
            <person name="Delage L."/>
            <person name="Denoeud F."/>
            <person name="Deschamps P."/>
            <person name="Dittami S.M."/>
            <person name="Gabaldon T."/>
            <person name="Gachon C.M."/>
            <person name="Groisillier A."/>
            <person name="Herve C."/>
            <person name="Jabbari K."/>
            <person name="Katinka M."/>
            <person name="Kloareg B."/>
            <person name="Kowalczyk N."/>
            <person name="Labadie K."/>
            <person name="Leblanc C."/>
            <person name="Lopez P.J."/>
            <person name="McLachlan D.H."/>
            <person name="Meslet-Cladiere L."/>
            <person name="Moustafa A."/>
            <person name="Nehr Z."/>
            <person name="Nyvall Collen P."/>
            <person name="Panaud O."/>
            <person name="Partensky F."/>
            <person name="Poulain J."/>
            <person name="Rensing S.A."/>
            <person name="Rousvoal S."/>
            <person name="Samson G."/>
            <person name="Symeonidi A."/>
            <person name="Weissenbach J."/>
            <person name="Zambounis A."/>
            <person name="Wincker P."/>
            <person name="Boyen C."/>
        </authorList>
    </citation>
    <scope>NUCLEOTIDE SEQUENCE [LARGE SCALE GENOMIC DNA]</scope>
    <source>
        <strain evidence="3">cv. Stackhouse</strain>
    </source>
</reference>
<feature type="region of interest" description="Disordered" evidence="1">
    <location>
        <begin position="53"/>
        <end position="79"/>
    </location>
</feature>
<dbReference type="GeneID" id="17321817"/>
<name>R7Q9X7_CHOCR</name>
<feature type="compositionally biased region" description="Basic and acidic residues" evidence="1">
    <location>
        <begin position="309"/>
        <end position="324"/>
    </location>
</feature>
<dbReference type="RefSeq" id="XP_005714094.1">
    <property type="nucleotide sequence ID" value="XM_005714037.1"/>
</dbReference>
<feature type="compositionally biased region" description="Low complexity" evidence="1">
    <location>
        <begin position="20"/>
        <end position="40"/>
    </location>
</feature>
<evidence type="ECO:0000313" key="3">
    <source>
        <dbReference type="Proteomes" id="UP000012073"/>
    </source>
</evidence>
<organism evidence="2 3">
    <name type="scientific">Chondrus crispus</name>
    <name type="common">Carrageen Irish moss</name>
    <name type="synonym">Polymorpha crispa</name>
    <dbReference type="NCBI Taxonomy" id="2769"/>
    <lineage>
        <taxon>Eukaryota</taxon>
        <taxon>Rhodophyta</taxon>
        <taxon>Florideophyceae</taxon>
        <taxon>Rhodymeniophycidae</taxon>
        <taxon>Gigartinales</taxon>
        <taxon>Gigartinaceae</taxon>
        <taxon>Chondrus</taxon>
    </lineage>
</organism>
<keyword evidence="3" id="KW-1185">Reference proteome</keyword>
<dbReference type="AlphaFoldDB" id="R7Q9X7"/>
<feature type="region of interest" description="Disordered" evidence="1">
    <location>
        <begin position="1"/>
        <end position="41"/>
    </location>
</feature>
<dbReference type="EMBL" id="HG001683">
    <property type="protein sequence ID" value="CDF34275.1"/>
    <property type="molecule type" value="Genomic_DNA"/>
</dbReference>
<feature type="compositionally biased region" description="Basic and acidic residues" evidence="1">
    <location>
        <begin position="290"/>
        <end position="300"/>
    </location>
</feature>
<feature type="region of interest" description="Disordered" evidence="1">
    <location>
        <begin position="98"/>
        <end position="476"/>
    </location>
</feature>
<feature type="compositionally biased region" description="Polar residues" evidence="1">
    <location>
        <begin position="123"/>
        <end position="135"/>
    </location>
</feature>
<accession>R7Q9X7</accession>
<sequence>MKSLSSEATKPQLARRVARPSKSSSTTPPLTTASDDAAPPELVKLLVADSARGASPNFTTPAMTNIAAAEPVAGITPRLREAPIDTKDAYMRSIRSIYGNVDCDLPSRRSDSATGPVGRKNTDASAPTSQPQQISRRLDEAFKAPTPAAPSRYEGKRNPPPVTSRKDQIGALRRSSAPSPPPRVSGGSRKTNGRESSSTPVKNGRKASMAESPVDVPPGFESRTSAVSRGAFLGRGKTDSDVGSGSKSTERERDPVLPRPSNSRADAFREAINTRRQSVSPRSTSSRRTKTPDSKGESPHDSSNGRLSMAKEDWRLRNGDKEPSRQVTSASKLPSGVLGALQQEKERSRRKSDIATLLRPEEKIMRRRLERTTEAPVATAVSVDSGSTTKTRNALPLKTNRTDSMTNPSVAHGGQVEEFNPKMSEDRFTTLKAPKDRGVFAGNGNINPRRPSKLVPEDSRKSNDHPIGHPMLESRQVNGWANGSPEVIDGVAEACVNSLLENEDDYVPPSSLPGVSGTAPALPSNGPSMIDMMRACHANEPSSSVLSTSDRQEDVLPPLPNPEEDVRFETMLRSMGWSPPEEDETIRYHRNGISLHSDQDPSRSNSSLPEMVGIRQAENGDVRSGYYSHFH</sequence>
<dbReference type="Proteomes" id="UP000012073">
    <property type="component" value="Unassembled WGS sequence"/>
</dbReference>
<dbReference type="KEGG" id="ccp:CHC_T00002962001"/>
<feature type="compositionally biased region" description="Basic and acidic residues" evidence="1">
    <location>
        <begin position="455"/>
        <end position="467"/>
    </location>
</feature>